<dbReference type="AlphaFoldDB" id="A0A2T7WXQ8"/>
<reference evidence="2 3" key="1">
    <citation type="submission" date="2018-04" db="EMBL/GenBank/DDBJ databases">
        <authorList>
            <person name="Go L.Y."/>
            <person name="Mitchell J.A."/>
        </authorList>
    </citation>
    <scope>NUCLEOTIDE SEQUENCE [LARGE SCALE GENOMIC DNA]</scope>
    <source>
        <strain evidence="2 3">TPD7010</strain>
    </source>
</reference>
<dbReference type="EMBL" id="QDFT01000001">
    <property type="protein sequence ID" value="PVE79804.1"/>
    <property type="molecule type" value="Genomic_DNA"/>
</dbReference>
<comment type="caution">
    <text evidence="2">The sequence shown here is derived from an EMBL/GenBank/DDBJ whole genome shotgun (WGS) entry which is preliminary data.</text>
</comment>
<dbReference type="Pfam" id="PF20060">
    <property type="entry name" value="DUF6459"/>
    <property type="match status" value="1"/>
</dbReference>
<proteinExistence type="predicted"/>
<evidence type="ECO:0000313" key="2">
    <source>
        <dbReference type="EMBL" id="PVE79804.1"/>
    </source>
</evidence>
<dbReference type="RefSeq" id="WP_116536248.1">
    <property type="nucleotide sequence ID" value="NZ_JAQDQE010000001.1"/>
</dbReference>
<protein>
    <submittedName>
        <fullName evidence="2">3-hydroxyacyl-CoA dehydrogenase</fullName>
    </submittedName>
</protein>
<accession>A0A2T7WXQ8</accession>
<organism evidence="2 3">
    <name type="scientific">Microbacterium testaceum</name>
    <name type="common">Aureobacterium testaceum</name>
    <name type="synonym">Brevibacterium testaceum</name>
    <dbReference type="NCBI Taxonomy" id="2033"/>
    <lineage>
        <taxon>Bacteria</taxon>
        <taxon>Bacillati</taxon>
        <taxon>Actinomycetota</taxon>
        <taxon>Actinomycetes</taxon>
        <taxon>Micrococcales</taxon>
        <taxon>Microbacteriaceae</taxon>
        <taxon>Microbacterium</taxon>
    </lineage>
</organism>
<dbReference type="InterPro" id="IPR045596">
    <property type="entry name" value="DUF6459"/>
</dbReference>
<dbReference type="Proteomes" id="UP000244649">
    <property type="component" value="Unassembled WGS sequence"/>
</dbReference>
<sequence>MSDSSTRTPPTRERVATAPAATASADDFGRQKTAVADLPPPDAFAVQVVHGVLEVLAGVREVDQLARWLSGDVYSAVVARANLTARARSARGLPALRTTHAVRNVHVSSPADHVVEAAVIVTTRVRTRAVALRLEGLDGRWRVTSLGVL</sequence>
<gene>
    <name evidence="2" type="ORF">DC432_00695</name>
</gene>
<feature type="region of interest" description="Disordered" evidence="1">
    <location>
        <begin position="1"/>
        <end position="28"/>
    </location>
</feature>
<name>A0A2T7WXQ8_MICTE</name>
<evidence type="ECO:0000313" key="3">
    <source>
        <dbReference type="Proteomes" id="UP000244649"/>
    </source>
</evidence>
<evidence type="ECO:0000256" key="1">
    <source>
        <dbReference type="SAM" id="MobiDB-lite"/>
    </source>
</evidence>